<dbReference type="AlphaFoldDB" id="A0A0F9HYI7"/>
<organism evidence="1">
    <name type="scientific">marine sediment metagenome</name>
    <dbReference type="NCBI Taxonomy" id="412755"/>
    <lineage>
        <taxon>unclassified sequences</taxon>
        <taxon>metagenomes</taxon>
        <taxon>ecological metagenomes</taxon>
    </lineage>
</organism>
<proteinExistence type="predicted"/>
<reference evidence="1" key="1">
    <citation type="journal article" date="2015" name="Nature">
        <title>Complex archaea that bridge the gap between prokaryotes and eukaryotes.</title>
        <authorList>
            <person name="Spang A."/>
            <person name="Saw J.H."/>
            <person name="Jorgensen S.L."/>
            <person name="Zaremba-Niedzwiedzka K."/>
            <person name="Martijn J."/>
            <person name="Lind A.E."/>
            <person name="van Eijk R."/>
            <person name="Schleper C."/>
            <person name="Guy L."/>
            <person name="Ettema T.J."/>
        </authorList>
    </citation>
    <scope>NUCLEOTIDE SEQUENCE</scope>
</reference>
<evidence type="ECO:0000313" key="1">
    <source>
        <dbReference type="EMBL" id="KKM20202.1"/>
    </source>
</evidence>
<gene>
    <name evidence="1" type="ORF">LCGC14_1647860</name>
</gene>
<protein>
    <submittedName>
        <fullName evidence="1">Uncharacterized protein</fullName>
    </submittedName>
</protein>
<sequence length="126" mass="14060">MANRRSSGTFKQYATVDTPPTGLGYFTNEVDLRALRKDNKEFRVYFSIREYEADSSAASDTSEMTVTLQFQCEGDLGWQDYAPLDGSALAVGNRVVIEDTGAAVKWRAGVHDYEYTSGSITFGFDW</sequence>
<dbReference type="EMBL" id="LAZR01013817">
    <property type="protein sequence ID" value="KKM20202.1"/>
    <property type="molecule type" value="Genomic_DNA"/>
</dbReference>
<name>A0A0F9HYI7_9ZZZZ</name>
<accession>A0A0F9HYI7</accession>
<comment type="caution">
    <text evidence="1">The sequence shown here is derived from an EMBL/GenBank/DDBJ whole genome shotgun (WGS) entry which is preliminary data.</text>
</comment>